<evidence type="ECO:0000256" key="1">
    <source>
        <dbReference type="ARBA" id="ARBA00003408"/>
    </source>
</evidence>
<evidence type="ECO:0000256" key="7">
    <source>
        <dbReference type="ARBA" id="ARBA00022475"/>
    </source>
</evidence>
<sequence length="454" mass="48799">MMQGNTMKERPLVPLILTMTIPMMLSMLVNSLYNIVDSFFVAKMGEDAMSALSLVYPIQNLIGAAAIGYGVGINAVISFYLGAGKQKKADQAASLGMRLSVVHGLVLGILGTLVMPGFLAMFTDNAQIISYGVRYAVVAFAFSFVSNSGIAFEKVFQAVGQMNVTVVSLAAGCLFNIVMDPVLIFGIGFFPRMGMEGAALATGLGQMVSLLIYIIRNHRRPLPVHVGMHRCKDDARMAGRIYAVGIPATLNLALPSLLITCLNGILARFAPVYILVLGIYYKLQTFLYLPSSGIIQGMRPLLGFNYGAQEYDRVKKIISIVLVMILILMGAGTFLFMAYPDWLMGLFTSNTETIRAGSQALRIIAAGFIVSAVSVTASGALEGLSKGTQSLWISLFRYVILIVPLAFLLSHLFGAAGVFHAFWVSEALSAVISWLIMKKAVPGGSAESTAVIEQ</sequence>
<feature type="transmembrane region" description="Helical" evidence="13">
    <location>
        <begin position="12"/>
        <end position="36"/>
    </location>
</feature>
<dbReference type="PANTHER" id="PTHR43298:SF2">
    <property type="entry name" value="FMN_FAD EXPORTER YEEO-RELATED"/>
    <property type="match status" value="1"/>
</dbReference>
<evidence type="ECO:0000256" key="8">
    <source>
        <dbReference type="ARBA" id="ARBA00022692"/>
    </source>
</evidence>
<feature type="transmembrane region" description="Helical" evidence="13">
    <location>
        <begin position="265"/>
        <end position="283"/>
    </location>
</feature>
<name>A0AB35U5M6_9FIRM</name>
<keyword evidence="8 13" id="KW-0812">Transmembrane</keyword>
<protein>
    <recommendedName>
        <fullName evidence="4">Probable multidrug resistance protein NorM</fullName>
    </recommendedName>
    <alternativeName>
        <fullName evidence="12">Multidrug-efflux transporter</fullName>
    </alternativeName>
</protein>
<comment type="subcellular location">
    <subcellularLocation>
        <location evidence="2">Cell membrane</location>
        <topology evidence="2">Multi-pass membrane protein</topology>
    </subcellularLocation>
</comment>
<feature type="transmembrane region" description="Helical" evidence="13">
    <location>
        <begin position="56"/>
        <end position="81"/>
    </location>
</feature>
<keyword evidence="7" id="KW-1003">Cell membrane</keyword>
<gene>
    <name evidence="14" type="ORF">MOZ60_03150</name>
</gene>
<keyword evidence="11 13" id="KW-0472">Membrane</keyword>
<dbReference type="GO" id="GO:0006811">
    <property type="term" value="P:monoatomic ion transport"/>
    <property type="evidence" value="ECO:0007669"/>
    <property type="project" value="UniProtKB-KW"/>
</dbReference>
<dbReference type="GO" id="GO:0042910">
    <property type="term" value="F:xenobiotic transmembrane transporter activity"/>
    <property type="evidence" value="ECO:0007669"/>
    <property type="project" value="InterPro"/>
</dbReference>
<feature type="transmembrane region" description="Helical" evidence="13">
    <location>
        <begin position="395"/>
        <end position="413"/>
    </location>
</feature>
<keyword evidence="5" id="KW-0813">Transport</keyword>
<comment type="function">
    <text evidence="1">Multidrug efflux pump.</text>
</comment>
<evidence type="ECO:0000256" key="3">
    <source>
        <dbReference type="ARBA" id="ARBA00010199"/>
    </source>
</evidence>
<feature type="transmembrane region" description="Helical" evidence="13">
    <location>
        <begin position="317"/>
        <end position="339"/>
    </location>
</feature>
<evidence type="ECO:0000256" key="13">
    <source>
        <dbReference type="SAM" id="Phobius"/>
    </source>
</evidence>
<feature type="transmembrane region" description="Helical" evidence="13">
    <location>
        <begin position="237"/>
        <end position="259"/>
    </location>
</feature>
<feature type="transmembrane region" description="Helical" evidence="13">
    <location>
        <begin position="164"/>
        <end position="191"/>
    </location>
</feature>
<feature type="transmembrane region" description="Helical" evidence="13">
    <location>
        <begin position="128"/>
        <end position="152"/>
    </location>
</feature>
<keyword evidence="6" id="KW-0050">Antiport</keyword>
<evidence type="ECO:0000256" key="12">
    <source>
        <dbReference type="ARBA" id="ARBA00031636"/>
    </source>
</evidence>
<evidence type="ECO:0000256" key="5">
    <source>
        <dbReference type="ARBA" id="ARBA00022448"/>
    </source>
</evidence>
<dbReference type="NCBIfam" id="TIGR00797">
    <property type="entry name" value="matE"/>
    <property type="match status" value="1"/>
</dbReference>
<keyword evidence="15" id="KW-1185">Reference proteome</keyword>
<dbReference type="InterPro" id="IPR002528">
    <property type="entry name" value="MATE_fam"/>
</dbReference>
<evidence type="ECO:0000256" key="11">
    <source>
        <dbReference type="ARBA" id="ARBA00023136"/>
    </source>
</evidence>
<evidence type="ECO:0000256" key="2">
    <source>
        <dbReference type="ARBA" id="ARBA00004651"/>
    </source>
</evidence>
<comment type="caution">
    <text evidence="14">The sequence shown here is derived from an EMBL/GenBank/DDBJ whole genome shotgun (WGS) entry which is preliminary data.</text>
</comment>
<dbReference type="InterPro" id="IPR050222">
    <property type="entry name" value="MATE_MdtK"/>
</dbReference>
<dbReference type="PANTHER" id="PTHR43298">
    <property type="entry name" value="MULTIDRUG RESISTANCE PROTEIN NORM-RELATED"/>
    <property type="match status" value="1"/>
</dbReference>
<evidence type="ECO:0000313" key="14">
    <source>
        <dbReference type="EMBL" id="MDX8419087.1"/>
    </source>
</evidence>
<evidence type="ECO:0000256" key="4">
    <source>
        <dbReference type="ARBA" id="ARBA00020268"/>
    </source>
</evidence>
<dbReference type="PIRSF" id="PIRSF006603">
    <property type="entry name" value="DinF"/>
    <property type="match status" value="1"/>
</dbReference>
<dbReference type="InterPro" id="IPR048279">
    <property type="entry name" value="MdtK-like"/>
</dbReference>
<dbReference type="GO" id="GO:0005886">
    <property type="term" value="C:plasma membrane"/>
    <property type="evidence" value="ECO:0007669"/>
    <property type="project" value="UniProtKB-SubCell"/>
</dbReference>
<evidence type="ECO:0000256" key="6">
    <source>
        <dbReference type="ARBA" id="ARBA00022449"/>
    </source>
</evidence>
<organism evidence="14 15">
    <name type="scientific">Grylomicrobium aquisgranensis</name>
    <dbReference type="NCBI Taxonomy" id="2926318"/>
    <lineage>
        <taxon>Bacteria</taxon>
        <taxon>Bacillati</taxon>
        <taxon>Bacillota</taxon>
        <taxon>Erysipelotrichia</taxon>
        <taxon>Erysipelotrichales</taxon>
        <taxon>Erysipelotrichaceae</taxon>
        <taxon>Grylomicrobium</taxon>
    </lineage>
</organism>
<dbReference type="RefSeq" id="WP_370595619.1">
    <property type="nucleotide sequence ID" value="NZ_JALBUR010000005.1"/>
</dbReference>
<comment type="similarity">
    <text evidence="3">Belongs to the multi antimicrobial extrusion (MATE) (TC 2.A.66.1) family.</text>
</comment>
<accession>A0AB35U5M6</accession>
<keyword evidence="10" id="KW-0406">Ion transport</keyword>
<evidence type="ECO:0000313" key="15">
    <source>
        <dbReference type="Proteomes" id="UP001286174"/>
    </source>
</evidence>
<keyword evidence="9 13" id="KW-1133">Transmembrane helix</keyword>
<dbReference type="AlphaFoldDB" id="A0AB35U5M6"/>
<proteinExistence type="inferred from homology"/>
<dbReference type="Proteomes" id="UP001286174">
    <property type="component" value="Unassembled WGS sequence"/>
</dbReference>
<evidence type="ECO:0000256" key="10">
    <source>
        <dbReference type="ARBA" id="ARBA00023065"/>
    </source>
</evidence>
<reference evidence="14 15" key="1">
    <citation type="submission" date="2022-03" db="EMBL/GenBank/DDBJ databases">
        <title>Novel taxa within the pig intestine.</title>
        <authorList>
            <person name="Wylensek D."/>
            <person name="Bishof K."/>
            <person name="Afrizal A."/>
            <person name="Clavel T."/>
        </authorList>
    </citation>
    <scope>NUCLEOTIDE SEQUENCE [LARGE SCALE GENOMIC DNA]</scope>
    <source>
        <strain evidence="14 15">CLA-KB-P133</strain>
    </source>
</reference>
<dbReference type="GO" id="GO:0015297">
    <property type="term" value="F:antiporter activity"/>
    <property type="evidence" value="ECO:0007669"/>
    <property type="project" value="UniProtKB-KW"/>
</dbReference>
<feature type="transmembrane region" description="Helical" evidence="13">
    <location>
        <begin position="359"/>
        <end position="383"/>
    </location>
</feature>
<feature type="transmembrane region" description="Helical" evidence="13">
    <location>
        <begin position="197"/>
        <end position="216"/>
    </location>
</feature>
<evidence type="ECO:0000256" key="9">
    <source>
        <dbReference type="ARBA" id="ARBA00022989"/>
    </source>
</evidence>
<dbReference type="Pfam" id="PF01554">
    <property type="entry name" value="MatE"/>
    <property type="match status" value="2"/>
</dbReference>
<dbReference type="EMBL" id="JALBUR010000005">
    <property type="protein sequence ID" value="MDX8419087.1"/>
    <property type="molecule type" value="Genomic_DNA"/>
</dbReference>
<feature type="transmembrane region" description="Helical" evidence="13">
    <location>
        <begin position="101"/>
        <end position="122"/>
    </location>
</feature>